<evidence type="ECO:0000313" key="2">
    <source>
        <dbReference type="Proteomes" id="UP000823775"/>
    </source>
</evidence>
<protein>
    <submittedName>
        <fullName evidence="1">Uncharacterized protein</fullName>
    </submittedName>
</protein>
<feature type="non-terminal residue" evidence="1">
    <location>
        <position position="1"/>
    </location>
</feature>
<evidence type="ECO:0000313" key="1">
    <source>
        <dbReference type="EMBL" id="MCE2055462.1"/>
    </source>
</evidence>
<gene>
    <name evidence="1" type="ORF">HAX54_042684</name>
</gene>
<dbReference type="EMBL" id="JACEIK010006307">
    <property type="protein sequence ID" value="MCE2055462.1"/>
    <property type="molecule type" value="Genomic_DNA"/>
</dbReference>
<comment type="caution">
    <text evidence="1">The sequence shown here is derived from an EMBL/GenBank/DDBJ whole genome shotgun (WGS) entry which is preliminary data.</text>
</comment>
<sequence>EGKGVVVEGPSQVSSLLVRRSSRQHLGGGSILSPLDVPLHIAGCHTRLMLKFRILSGRQPRSAVVPVISFLALNKNPRNECNQLIRS</sequence>
<accession>A0ABS8VZR0</accession>
<organism evidence="1 2">
    <name type="scientific">Datura stramonium</name>
    <name type="common">Jimsonweed</name>
    <name type="synonym">Common thornapple</name>
    <dbReference type="NCBI Taxonomy" id="4076"/>
    <lineage>
        <taxon>Eukaryota</taxon>
        <taxon>Viridiplantae</taxon>
        <taxon>Streptophyta</taxon>
        <taxon>Embryophyta</taxon>
        <taxon>Tracheophyta</taxon>
        <taxon>Spermatophyta</taxon>
        <taxon>Magnoliopsida</taxon>
        <taxon>eudicotyledons</taxon>
        <taxon>Gunneridae</taxon>
        <taxon>Pentapetalae</taxon>
        <taxon>asterids</taxon>
        <taxon>lamiids</taxon>
        <taxon>Solanales</taxon>
        <taxon>Solanaceae</taxon>
        <taxon>Solanoideae</taxon>
        <taxon>Datureae</taxon>
        <taxon>Datura</taxon>
    </lineage>
</organism>
<keyword evidence="2" id="KW-1185">Reference proteome</keyword>
<proteinExistence type="predicted"/>
<reference evidence="1 2" key="1">
    <citation type="journal article" date="2021" name="BMC Genomics">
        <title>Datura genome reveals duplications of psychoactive alkaloid biosynthetic genes and high mutation rate following tissue culture.</title>
        <authorList>
            <person name="Rajewski A."/>
            <person name="Carter-House D."/>
            <person name="Stajich J."/>
            <person name="Litt A."/>
        </authorList>
    </citation>
    <scope>NUCLEOTIDE SEQUENCE [LARGE SCALE GENOMIC DNA]</scope>
    <source>
        <strain evidence="1">AR-01</strain>
    </source>
</reference>
<name>A0ABS8VZR0_DATST</name>
<dbReference type="Proteomes" id="UP000823775">
    <property type="component" value="Unassembled WGS sequence"/>
</dbReference>